<evidence type="ECO:0000313" key="3">
    <source>
        <dbReference type="EMBL" id="GAK52477.1"/>
    </source>
</evidence>
<feature type="domain" description="Solute-binding protein family 3/N-terminal" evidence="2">
    <location>
        <begin position="42"/>
        <end position="251"/>
    </location>
</feature>
<dbReference type="SUPFAM" id="SSF53850">
    <property type="entry name" value="Periplasmic binding protein-like II"/>
    <property type="match status" value="1"/>
</dbReference>
<dbReference type="AlphaFoldDB" id="A0A081BQ11"/>
<proteinExistence type="predicted"/>
<dbReference type="Proteomes" id="UP000030700">
    <property type="component" value="Unassembled WGS sequence"/>
</dbReference>
<dbReference type="HOGENOM" id="CLU_094220_0_0_0"/>
<protein>
    <recommendedName>
        <fullName evidence="2">Solute-binding protein family 3/N-terminal domain-containing protein</fullName>
    </recommendedName>
</protein>
<dbReference type="PANTHER" id="PTHR35936">
    <property type="entry name" value="MEMBRANE-BOUND LYTIC MUREIN TRANSGLYCOSYLASE F"/>
    <property type="match status" value="1"/>
</dbReference>
<dbReference type="InterPro" id="IPR001638">
    <property type="entry name" value="Solute-binding_3/MltF_N"/>
</dbReference>
<evidence type="ECO:0000256" key="1">
    <source>
        <dbReference type="ARBA" id="ARBA00022729"/>
    </source>
</evidence>
<keyword evidence="4" id="KW-1185">Reference proteome</keyword>
<accession>A0A081BQ11</accession>
<dbReference type="STRING" id="1499966.U14_03728"/>
<evidence type="ECO:0000313" key="4">
    <source>
        <dbReference type="Proteomes" id="UP000030700"/>
    </source>
</evidence>
<evidence type="ECO:0000259" key="2">
    <source>
        <dbReference type="Pfam" id="PF00497"/>
    </source>
</evidence>
<dbReference type="PANTHER" id="PTHR35936:SF35">
    <property type="entry name" value="L-CYSTINE-BINDING PROTEIN TCYJ"/>
    <property type="match status" value="1"/>
</dbReference>
<name>A0A081BQ11_9BACT</name>
<dbReference type="Gene3D" id="3.40.190.10">
    <property type="entry name" value="Periplasmic binding protein-like II"/>
    <property type="match status" value="2"/>
</dbReference>
<gene>
    <name evidence="3" type="ORF">U14_03728</name>
</gene>
<organism evidence="3">
    <name type="scientific">Candidatus Moduliflexus flocculans</name>
    <dbReference type="NCBI Taxonomy" id="1499966"/>
    <lineage>
        <taxon>Bacteria</taxon>
        <taxon>Candidatus Moduliflexota</taxon>
        <taxon>Candidatus Moduliflexia</taxon>
        <taxon>Candidatus Moduliflexales</taxon>
        <taxon>Candidatus Moduliflexaceae</taxon>
    </lineage>
</organism>
<reference evidence="3" key="1">
    <citation type="journal article" date="2015" name="PeerJ">
        <title>First genomic representation of candidate bacterial phylum KSB3 points to enhanced environmental sensing as a trigger of wastewater bulking.</title>
        <authorList>
            <person name="Sekiguchi Y."/>
            <person name="Ohashi A."/>
            <person name="Parks D.H."/>
            <person name="Yamauchi T."/>
            <person name="Tyson G.W."/>
            <person name="Hugenholtz P."/>
        </authorList>
    </citation>
    <scope>NUCLEOTIDE SEQUENCE [LARGE SCALE GENOMIC DNA]</scope>
</reference>
<sequence>MNRTGLKHHFILWGTLVLFLWIGHVVAMSSSEAAEPIRIVTIQLRPFGFLDKDTPHGIHYEFSNRIFELAGLPSTNRIIPYARVMKEFEDGTADVSIMYSNDALTQYAVQVIPVITYANIIIGHAGTQFASLEDLHGKKVAQLRGSQMDAAFTADTAIEKFDASDYEQSLRMLFSNRVDAVFGADIGIYSSLKSIGHAVKELGIPLTVNTKDAYLHLSKKIATDEMISKLRQIVKTMQEDGTIAATKDRYMFQQ</sequence>
<dbReference type="Pfam" id="PF00497">
    <property type="entry name" value="SBP_bac_3"/>
    <property type="match status" value="1"/>
</dbReference>
<keyword evidence="1" id="KW-0732">Signal</keyword>
<dbReference type="EMBL" id="DF820458">
    <property type="protein sequence ID" value="GAK52477.1"/>
    <property type="molecule type" value="Genomic_DNA"/>
</dbReference>